<evidence type="ECO:0000313" key="2">
    <source>
        <dbReference type="Proteomes" id="UP000266292"/>
    </source>
</evidence>
<dbReference type="PANTHER" id="PTHR34472">
    <property type="entry name" value="SULFUR CARRIER PROTEIN THIS"/>
    <property type="match status" value="1"/>
</dbReference>
<dbReference type="InterPro" id="IPR003749">
    <property type="entry name" value="ThiS/MoaD-like"/>
</dbReference>
<dbReference type="InterPro" id="IPR016155">
    <property type="entry name" value="Mopterin_synth/thiamin_S_b"/>
</dbReference>
<dbReference type="NCBIfam" id="TIGR01683">
    <property type="entry name" value="thiS"/>
    <property type="match status" value="1"/>
</dbReference>
<keyword evidence="2" id="KW-1185">Reference proteome</keyword>
<evidence type="ECO:0000313" key="1">
    <source>
        <dbReference type="EMBL" id="ARS37604.1"/>
    </source>
</evidence>
<dbReference type="STRING" id="709015.GCA_000472485_04124"/>
<dbReference type="OrthoDB" id="1525151at2"/>
<name>A0A1X9YXX8_9BACT</name>
<dbReference type="SUPFAM" id="SSF54285">
    <property type="entry name" value="MoaD/ThiS"/>
    <property type="match status" value="1"/>
</dbReference>
<accession>A0A1X9YXX8</accession>
<sequence length="67" mass="7464">MTIFLNNQAKELSEPSSVSALLQLLQLEQQRGIAVAINDQVVPRSNWDSYLLQPNDRLTLIRATQGG</sequence>
<dbReference type="AlphaFoldDB" id="A0A1X9YXX8"/>
<dbReference type="CDD" id="cd00565">
    <property type="entry name" value="Ubl_ThiS"/>
    <property type="match status" value="1"/>
</dbReference>
<gene>
    <name evidence="1" type="ORF">CA264_20440</name>
</gene>
<dbReference type="Gene3D" id="3.10.20.30">
    <property type="match status" value="1"/>
</dbReference>
<dbReference type="InterPro" id="IPR012675">
    <property type="entry name" value="Beta-grasp_dom_sf"/>
</dbReference>
<dbReference type="RefSeq" id="WP_025609279.1">
    <property type="nucleotide sequence ID" value="NZ_CP021235.1"/>
</dbReference>
<dbReference type="Pfam" id="PF02597">
    <property type="entry name" value="ThiS"/>
    <property type="match status" value="1"/>
</dbReference>
<dbReference type="InterPro" id="IPR010035">
    <property type="entry name" value="Thi_S"/>
</dbReference>
<dbReference type="KEGG" id="pact:CA264_20440"/>
<protein>
    <submittedName>
        <fullName evidence="1">Thiamine biosynthesis protein ThiS</fullName>
    </submittedName>
</protein>
<dbReference type="EMBL" id="CP021235">
    <property type="protein sequence ID" value="ARS37604.1"/>
    <property type="molecule type" value="Genomic_DNA"/>
</dbReference>
<proteinExistence type="predicted"/>
<organism evidence="1 2">
    <name type="scientific">Pontibacter actiniarum</name>
    <dbReference type="NCBI Taxonomy" id="323450"/>
    <lineage>
        <taxon>Bacteria</taxon>
        <taxon>Pseudomonadati</taxon>
        <taxon>Bacteroidota</taxon>
        <taxon>Cytophagia</taxon>
        <taxon>Cytophagales</taxon>
        <taxon>Hymenobacteraceae</taxon>
        <taxon>Pontibacter</taxon>
    </lineage>
</organism>
<dbReference type="Proteomes" id="UP000266292">
    <property type="component" value="Chromosome"/>
</dbReference>
<dbReference type="PANTHER" id="PTHR34472:SF1">
    <property type="entry name" value="SULFUR CARRIER PROTEIN THIS"/>
    <property type="match status" value="1"/>
</dbReference>
<reference evidence="2" key="1">
    <citation type="submission" date="2017-05" db="EMBL/GenBank/DDBJ databases">
        <authorList>
            <person name="Ray J."/>
            <person name="Price M."/>
            <person name="Deutschbauer A."/>
        </authorList>
    </citation>
    <scope>NUCLEOTIDE SEQUENCE [LARGE SCALE GENOMIC DNA]</scope>
    <source>
        <strain evidence="2">DSM 19842</strain>
    </source>
</reference>